<dbReference type="Pfam" id="PF00675">
    <property type="entry name" value="Peptidase_M16"/>
    <property type="match status" value="1"/>
</dbReference>
<dbReference type="OrthoDB" id="9811314at2"/>
<dbReference type="PROSITE" id="PS00143">
    <property type="entry name" value="INSULINASE"/>
    <property type="match status" value="1"/>
</dbReference>
<proteinExistence type="inferred from homology"/>
<sequence length="921" mass="106327">MRLSLILNKKVTRILFVLGFVSQSILAQSQAEHTESVVGKLENGFTYYLLPEEAPGKISVRVLANTGSYVESPFERGFAHLLEHMIFKGSKRYPGEKSIEALELMGLRFGKEYNAATNKTETNYYFNISSENPKELKKLLIWIRESMFDLQMEVMSFEKEKNVVIEEIGKGKGSVNPYLVGTLLEGHNGLGTPEEVASAQFEELQNFYNKFYTTSQMALVIQGKVDRSLVKKYIEQVFNSVRKTGSAPKNKYPDISKQTVIRDDYQPSRPEKFPLLAIAFKSPEIELGDYPSFRSKLVRSVFCEMLENRLVNSSGSINRKSTLSHMNMIPGTSMFNLRLYGDQDITYRDLLIEFTRVINQAKEYGFATQEVEFFFNRRLKTILDRKEEPLAWKDVKESFLEETPIVSKTQELQWMEQLQKELPEIDFVEMLDQMMELEKTIFFDGSSDAFDTEFTDEFILEKLRDSQESLNKIFEFVPPQQSFVIKSELEPIFPRVEEKKAARIIHRIELGDDLYLLKYENGASVIVYNSGFAPSEIKLLGNGGLNRLPLQDRSAFAASIDLLEDGYGEYSSEEVSQMERSLGIRKKTEITDFEFEYSVSGKKEFLKEMIQVFVLSITEGAFPDSIDFKRKYTSKKKKESVKDEDYESFKARLDGTSIKKGELPDFSPELLKKFYDYRQELVQDLSNSVFYLGGDLPPNVDDLISSSIGNLPLYHNEHLISSEQTADLNWNSIETPNEFEFDFNRDLPLVEHYFGQPAQKMSFDDELVNEGIAEFGFSRIYEIIRRKYGYIYVMGTTSFVEKYPKPFNSLSFRFMVDSGNVQNATKAMQEEVLVPMTEGDISTKDLRKIKGMLGSKYVLNFYEPEQISNDYLKWYLRYGNAFTIDELKKQIDGISRRDVSRQMKSLVRPEFQIKILRLPTS</sequence>
<dbReference type="GO" id="GO:0004222">
    <property type="term" value="F:metalloendopeptidase activity"/>
    <property type="evidence" value="ECO:0007669"/>
    <property type="project" value="InterPro"/>
</dbReference>
<protein>
    <submittedName>
        <fullName evidence="7">Predicted Zn-dependent peptidase</fullName>
    </submittedName>
</protein>
<dbReference type="PANTHER" id="PTHR11851:SF49">
    <property type="entry name" value="MITOCHONDRIAL-PROCESSING PEPTIDASE SUBUNIT ALPHA"/>
    <property type="match status" value="1"/>
</dbReference>
<dbReference type="Gene3D" id="3.30.830.10">
    <property type="entry name" value="Metalloenzyme, LuxS/M16 peptidase-like"/>
    <property type="match status" value="2"/>
</dbReference>
<dbReference type="GO" id="GO:0046872">
    <property type="term" value="F:metal ion binding"/>
    <property type="evidence" value="ECO:0007669"/>
    <property type="project" value="InterPro"/>
</dbReference>
<evidence type="ECO:0000313" key="8">
    <source>
        <dbReference type="Proteomes" id="UP000184609"/>
    </source>
</evidence>
<feature type="domain" description="Peptidase M16 N-terminal" evidence="5">
    <location>
        <begin position="59"/>
        <end position="170"/>
    </location>
</feature>
<feature type="chain" id="PRO_5013065549" evidence="4">
    <location>
        <begin position="28"/>
        <end position="921"/>
    </location>
</feature>
<comment type="cofactor">
    <cofactor evidence="1">
        <name>Zn(2+)</name>
        <dbReference type="ChEBI" id="CHEBI:29105"/>
    </cofactor>
</comment>
<comment type="similarity">
    <text evidence="2 3">Belongs to the peptidase M16 family.</text>
</comment>
<dbReference type="Pfam" id="PF05193">
    <property type="entry name" value="Peptidase_M16_C"/>
    <property type="match status" value="1"/>
</dbReference>
<evidence type="ECO:0000256" key="4">
    <source>
        <dbReference type="SAM" id="SignalP"/>
    </source>
</evidence>
<evidence type="ECO:0000313" key="7">
    <source>
        <dbReference type="EMBL" id="SHO59373.1"/>
    </source>
</evidence>
<keyword evidence="4" id="KW-0732">Signal</keyword>
<feature type="signal peptide" evidence="4">
    <location>
        <begin position="1"/>
        <end position="27"/>
    </location>
</feature>
<dbReference type="InterPro" id="IPR050361">
    <property type="entry name" value="MPP/UQCRC_Complex"/>
</dbReference>
<dbReference type="InterPro" id="IPR007863">
    <property type="entry name" value="Peptidase_M16_C"/>
</dbReference>
<evidence type="ECO:0000256" key="1">
    <source>
        <dbReference type="ARBA" id="ARBA00001947"/>
    </source>
</evidence>
<evidence type="ECO:0000256" key="3">
    <source>
        <dbReference type="RuleBase" id="RU004447"/>
    </source>
</evidence>
<dbReference type="InterPro" id="IPR001431">
    <property type="entry name" value="Pept_M16_Zn_BS"/>
</dbReference>
<keyword evidence="8" id="KW-1185">Reference proteome</keyword>
<feature type="domain" description="Peptidase M16 C-terminal" evidence="6">
    <location>
        <begin position="200"/>
        <end position="372"/>
    </location>
</feature>
<name>A0A1M7Z3A2_9BACT</name>
<dbReference type="PANTHER" id="PTHR11851">
    <property type="entry name" value="METALLOPROTEASE"/>
    <property type="match status" value="1"/>
</dbReference>
<dbReference type="STRING" id="1073327.SAMN04488108_0008"/>
<gene>
    <name evidence="7" type="ORF">SAMN04488108_0008</name>
</gene>
<dbReference type="InterPro" id="IPR011249">
    <property type="entry name" value="Metalloenz_LuxS/M16"/>
</dbReference>
<evidence type="ECO:0000256" key="2">
    <source>
        <dbReference type="ARBA" id="ARBA00007261"/>
    </source>
</evidence>
<dbReference type="AlphaFoldDB" id="A0A1M7Z3A2"/>
<organism evidence="7 8">
    <name type="scientific">Algoriphagus zhangzhouensis</name>
    <dbReference type="NCBI Taxonomy" id="1073327"/>
    <lineage>
        <taxon>Bacteria</taxon>
        <taxon>Pseudomonadati</taxon>
        <taxon>Bacteroidota</taxon>
        <taxon>Cytophagia</taxon>
        <taxon>Cytophagales</taxon>
        <taxon>Cyclobacteriaceae</taxon>
        <taxon>Algoriphagus</taxon>
    </lineage>
</organism>
<dbReference type="InterPro" id="IPR011765">
    <property type="entry name" value="Pept_M16_N"/>
</dbReference>
<accession>A0A1M7Z3A2</accession>
<dbReference type="Proteomes" id="UP000184609">
    <property type="component" value="Unassembled WGS sequence"/>
</dbReference>
<dbReference type="GO" id="GO:0006508">
    <property type="term" value="P:proteolysis"/>
    <property type="evidence" value="ECO:0007669"/>
    <property type="project" value="InterPro"/>
</dbReference>
<reference evidence="8" key="1">
    <citation type="submission" date="2016-12" db="EMBL/GenBank/DDBJ databases">
        <authorList>
            <person name="Varghese N."/>
            <person name="Submissions S."/>
        </authorList>
    </citation>
    <scope>NUCLEOTIDE SEQUENCE [LARGE SCALE GENOMIC DNA]</scope>
    <source>
        <strain evidence="8">DSM 25035</strain>
    </source>
</reference>
<evidence type="ECO:0000259" key="5">
    <source>
        <dbReference type="Pfam" id="PF00675"/>
    </source>
</evidence>
<dbReference type="EMBL" id="FRXN01000001">
    <property type="protein sequence ID" value="SHO59373.1"/>
    <property type="molecule type" value="Genomic_DNA"/>
</dbReference>
<dbReference type="SUPFAM" id="SSF63411">
    <property type="entry name" value="LuxS/MPP-like metallohydrolase"/>
    <property type="match status" value="2"/>
</dbReference>
<evidence type="ECO:0000259" key="6">
    <source>
        <dbReference type="Pfam" id="PF05193"/>
    </source>
</evidence>